<sequence length="57" mass="6973">MVIIITRPDNCPKTTNTPTHNKFFIRFFGVFFYHFSFFIFNEFLLYFINQDQHTSKT</sequence>
<keyword evidence="1" id="KW-0812">Transmembrane</keyword>
<feature type="transmembrane region" description="Helical" evidence="1">
    <location>
        <begin position="23"/>
        <end position="48"/>
    </location>
</feature>
<dbReference type="EMBL" id="KQ417333">
    <property type="protein sequence ID" value="KOF92451.1"/>
    <property type="molecule type" value="Genomic_DNA"/>
</dbReference>
<organism evidence="2">
    <name type="scientific">Octopus bimaculoides</name>
    <name type="common">California two-spotted octopus</name>
    <dbReference type="NCBI Taxonomy" id="37653"/>
    <lineage>
        <taxon>Eukaryota</taxon>
        <taxon>Metazoa</taxon>
        <taxon>Spiralia</taxon>
        <taxon>Lophotrochozoa</taxon>
        <taxon>Mollusca</taxon>
        <taxon>Cephalopoda</taxon>
        <taxon>Coleoidea</taxon>
        <taxon>Octopodiformes</taxon>
        <taxon>Octopoda</taxon>
        <taxon>Incirrata</taxon>
        <taxon>Octopodidae</taxon>
        <taxon>Octopus</taxon>
    </lineage>
</organism>
<evidence type="ECO:0000313" key="2">
    <source>
        <dbReference type="EMBL" id="KOF92451.1"/>
    </source>
</evidence>
<name>A0A0L8HTB1_OCTBM</name>
<protein>
    <submittedName>
        <fullName evidence="2">Uncharacterized protein</fullName>
    </submittedName>
</protein>
<reference evidence="2" key="1">
    <citation type="submission" date="2015-07" db="EMBL/GenBank/DDBJ databases">
        <title>MeaNS - Measles Nucleotide Surveillance Program.</title>
        <authorList>
            <person name="Tran T."/>
            <person name="Druce J."/>
        </authorList>
    </citation>
    <scope>NUCLEOTIDE SEQUENCE</scope>
    <source>
        <strain evidence="2">UCB-OBI-ISO-001</strain>
        <tissue evidence="2">Gonad</tissue>
    </source>
</reference>
<proteinExistence type="predicted"/>
<dbReference type="AlphaFoldDB" id="A0A0L8HTB1"/>
<gene>
    <name evidence="2" type="ORF">OCBIM_22006525mg</name>
</gene>
<keyword evidence="1" id="KW-1133">Transmembrane helix</keyword>
<accession>A0A0L8HTB1</accession>
<evidence type="ECO:0000256" key="1">
    <source>
        <dbReference type="SAM" id="Phobius"/>
    </source>
</evidence>
<keyword evidence="1" id="KW-0472">Membrane</keyword>